<dbReference type="InterPro" id="IPR011625">
    <property type="entry name" value="A2M_N_BRD"/>
</dbReference>
<dbReference type="PANTHER" id="PTHR11412">
    <property type="entry name" value="MACROGLOBULIN / COMPLEMENT"/>
    <property type="match status" value="1"/>
</dbReference>
<evidence type="ECO:0000259" key="9">
    <source>
        <dbReference type="SMART" id="SM01361"/>
    </source>
</evidence>
<dbReference type="PANTHER" id="PTHR11412:SF171">
    <property type="entry name" value="PREGNANCY ZONE PROTEIN-LIKE PROTEIN"/>
    <property type="match status" value="1"/>
</dbReference>
<feature type="compositionally biased region" description="Basic residues" evidence="5">
    <location>
        <begin position="1471"/>
        <end position="1489"/>
    </location>
</feature>
<dbReference type="InterPro" id="IPR013783">
    <property type="entry name" value="Ig-like_fold"/>
</dbReference>
<dbReference type="GO" id="GO:0004867">
    <property type="term" value="F:serine-type endopeptidase inhibitor activity"/>
    <property type="evidence" value="ECO:0007669"/>
    <property type="project" value="UniProtKB-KW"/>
</dbReference>
<proteinExistence type="inferred from homology"/>
<feature type="region of interest" description="Disordered" evidence="5">
    <location>
        <begin position="1448"/>
        <end position="1489"/>
    </location>
</feature>
<feature type="chain" id="PRO_5043989564" description="Alpha-2-macroglobulin-like protein 1" evidence="6">
    <location>
        <begin position="19"/>
        <end position="1489"/>
    </location>
</feature>
<dbReference type="SMART" id="SM01419">
    <property type="entry name" value="Thiol-ester_cl"/>
    <property type="match status" value="1"/>
</dbReference>
<evidence type="ECO:0000313" key="10">
    <source>
        <dbReference type="EMBL" id="KAJ1122199.1"/>
    </source>
</evidence>
<keyword evidence="11" id="KW-1185">Reference proteome</keyword>
<dbReference type="GO" id="GO:0005615">
    <property type="term" value="C:extracellular space"/>
    <property type="evidence" value="ECO:0007669"/>
    <property type="project" value="InterPro"/>
</dbReference>
<evidence type="ECO:0000256" key="2">
    <source>
        <dbReference type="ARBA" id="ARBA00022690"/>
    </source>
</evidence>
<keyword evidence="2" id="KW-0646">Protease inhibitor</keyword>
<dbReference type="Pfam" id="PF01835">
    <property type="entry name" value="MG2"/>
    <property type="match status" value="1"/>
</dbReference>
<keyword evidence="6" id="KW-0732">Signal</keyword>
<organism evidence="10 11">
    <name type="scientific">Pleurodeles waltl</name>
    <name type="common">Iberian ribbed newt</name>
    <dbReference type="NCBI Taxonomy" id="8319"/>
    <lineage>
        <taxon>Eukaryota</taxon>
        <taxon>Metazoa</taxon>
        <taxon>Chordata</taxon>
        <taxon>Craniata</taxon>
        <taxon>Vertebrata</taxon>
        <taxon>Euteleostomi</taxon>
        <taxon>Amphibia</taxon>
        <taxon>Batrachia</taxon>
        <taxon>Caudata</taxon>
        <taxon>Salamandroidea</taxon>
        <taxon>Salamandridae</taxon>
        <taxon>Pleurodelinae</taxon>
        <taxon>Pleurodeles</taxon>
    </lineage>
</organism>
<dbReference type="InterPro" id="IPR011626">
    <property type="entry name" value="Alpha-macroglobulin_TED"/>
</dbReference>
<dbReference type="SUPFAM" id="SSF49410">
    <property type="entry name" value="Alpha-macroglobulin receptor domain"/>
    <property type="match status" value="1"/>
</dbReference>
<dbReference type="InterPro" id="IPR002890">
    <property type="entry name" value="MG2"/>
</dbReference>
<feature type="domain" description="Alpha-2-macroglobulin bait region" evidence="7">
    <location>
        <begin position="450"/>
        <end position="598"/>
    </location>
</feature>
<evidence type="ECO:0000259" key="7">
    <source>
        <dbReference type="SMART" id="SM01359"/>
    </source>
</evidence>
<dbReference type="InterPro" id="IPR001599">
    <property type="entry name" value="Macroglobln_a2"/>
</dbReference>
<gene>
    <name evidence="10" type="ORF">NDU88_000702</name>
</gene>
<dbReference type="InterPro" id="IPR014756">
    <property type="entry name" value="Ig_E-set"/>
</dbReference>
<feature type="domain" description="Alpha-2-macroglobulin" evidence="8">
    <location>
        <begin position="738"/>
        <end position="829"/>
    </location>
</feature>
<evidence type="ECO:0000256" key="5">
    <source>
        <dbReference type="SAM" id="MobiDB-lite"/>
    </source>
</evidence>
<dbReference type="SMART" id="SM01359">
    <property type="entry name" value="A2M_N_2"/>
    <property type="match status" value="1"/>
</dbReference>
<name>A0AAV7P4Z3_PLEWA</name>
<dbReference type="Gene3D" id="1.50.10.20">
    <property type="match status" value="1"/>
</dbReference>
<comment type="caution">
    <text evidence="10">The sequence shown here is derived from an EMBL/GenBank/DDBJ whole genome shotgun (WGS) entry which is preliminary data.</text>
</comment>
<dbReference type="InterPro" id="IPR009048">
    <property type="entry name" value="A-macroglobulin_rcpt-bd"/>
</dbReference>
<dbReference type="Pfam" id="PF07678">
    <property type="entry name" value="TED_complement"/>
    <property type="match status" value="1"/>
</dbReference>
<dbReference type="InterPro" id="IPR047565">
    <property type="entry name" value="Alpha-macroglob_thiol-ester_cl"/>
</dbReference>
<protein>
    <recommendedName>
        <fullName evidence="12">Alpha-2-macroglobulin-like protein 1</fullName>
    </recommendedName>
</protein>
<keyword evidence="3" id="KW-0722">Serine protease inhibitor</keyword>
<evidence type="ECO:0000256" key="4">
    <source>
        <dbReference type="ARBA" id="ARBA00023157"/>
    </source>
</evidence>
<sequence>MWAVLLSSALLVLRTTSADMRYLVFTAPIFKSNQTGKVCLEVIGISEPTDMKVTLRIPNIAYNISFFDEILPAGEFRQCREMPIPSLYFPTLATLAVISGNRSDQRNVVVNSVKPFCVGQMEKQIYKPGETMRCRITCLNGNLLPDPQTVKTFEVSDPFGNILMRETNVEMKNTFAVFSYRIPSEPSKGYYQLRATMAFETVYLSCEVKHYVLPTFDADLKTPSTISIIDQTMDISVSGSYTYGKSLGARAEISVSRRPNQWSPAETCNLNPNGIRLFFSGYLNPDGALNVTVNLQEFQLTQRGLQDSLYVEATITENGTGVQVFKKANVYISRLMQTPYFNYQATDKCYRQGLNVTGSLILRSGDKGIRGQSIALYVASENVANCVTDENGDCSFSFDTSKYATGSLVLEARYDQNRQCFDSSPSWTGRPINYPQLTIQRCYSPSGSFLKVWPVEGEQRCGQPVTIKGDVILNRTSLLPNTNNVTATYKVMAQAEIELDGEVIVTLDNDGKGSFSLTITVDVDLAPTATALATILMPSGEVVGHHTTFEVQRCFQNKVNVTFSPEKARPGSNVSITIQAAPGSHCAICAKDASVGILSPDYGLSWGDQVYNRIPYRHVSGSWIDGFSLTQSQYSPCKDMPDIVLGGVNYQATADVNYAVDWQEDMLNSFGLITFCNGCTQKPNVCPKPNNCQPTSSPTAWPVPLGTNAMFTTTFASGVGSTLADRVISSVRQNFPESWLCDVVEVNSDGKAVMVETVPDTITEWVADVPCNSETSGFGALDEPKGFKAFQEFFVDVTISPTFIRGEEVILEITAFNYMPECVRVDLGVAPSEDYSAQLISVENEFCICERQRTTASYNFRAVALGTIDVKVTAQTNPNNKCSGATSDIQYRDTVIKTLVVNAEGLPREETQGALLCSKDGPVSHSVNVVPHPAVVNDSARIIVSCVGDPIGISAQYSNDLLQMPIGGGEQTLSMLLANLHVRKYLNITGKLDQALKVKSDYYIANGVGNTMNFLSYQGCLSTWPNTFTANFWTQTSCSLWLTSLGLVTLTAAKDYTFVDEARLNQLQGWISSQQDQVTGAFHTDGNSFNQIPESDITPSAYTTIGLLESGYAGSSVVVRCLEFLDTQVHSLATPLEMAMVSYAYILANKTDVAKSILVKLEAYEITDDDGVHLKDPNDQTSGDTFFFPWSCNSVTNLQNAYYALCLLHSDADSNKLLQIIRFLVKRMNGHGGFCTSQDTAPALQAVIELLSRVYNRDGTNTVDVQSGSTSIAKFSMNPSNSLVLQQTDTLPLPGSYVLEVTGNACVFCQTTVKYNIKPENMKQTFNVEVKASPETCGNGDLKKIDLNITMSYAGQNNASNMALLDVQLLSGFQVVESNLIELENQGRINRYDLATMGHVIIYFKRITKEPGTVAFTIIEKTSVKNRKMATVHIFDFYKRDELGSASYAHPCSQPQAEGMPPRLQPQYSAKKSKVTNPKSKKPQKMKNP</sequence>
<dbReference type="Gene3D" id="2.60.40.10">
    <property type="entry name" value="Immunoglobulins"/>
    <property type="match status" value="1"/>
</dbReference>
<accession>A0AAV7P4Z3</accession>
<dbReference type="Gene3D" id="2.60.40.690">
    <property type="entry name" value="Alpha-macroglobulin, receptor-binding domain"/>
    <property type="match status" value="1"/>
</dbReference>
<evidence type="ECO:0000256" key="1">
    <source>
        <dbReference type="ARBA" id="ARBA00010952"/>
    </source>
</evidence>
<evidence type="ECO:0000256" key="3">
    <source>
        <dbReference type="ARBA" id="ARBA00022900"/>
    </source>
</evidence>
<dbReference type="Gene3D" id="2.60.40.1930">
    <property type="match status" value="2"/>
</dbReference>
<evidence type="ECO:0000313" key="11">
    <source>
        <dbReference type="Proteomes" id="UP001066276"/>
    </source>
</evidence>
<dbReference type="Gene3D" id="2.20.130.20">
    <property type="match status" value="1"/>
</dbReference>
<feature type="signal peptide" evidence="6">
    <location>
        <begin position="1"/>
        <end position="18"/>
    </location>
</feature>
<reference evidence="10" key="1">
    <citation type="journal article" date="2022" name="bioRxiv">
        <title>Sequencing and chromosome-scale assembly of the giantPleurodeles waltlgenome.</title>
        <authorList>
            <person name="Brown T."/>
            <person name="Elewa A."/>
            <person name="Iarovenko S."/>
            <person name="Subramanian E."/>
            <person name="Araus A.J."/>
            <person name="Petzold A."/>
            <person name="Susuki M."/>
            <person name="Suzuki K.-i.T."/>
            <person name="Hayashi T."/>
            <person name="Toyoda A."/>
            <person name="Oliveira C."/>
            <person name="Osipova E."/>
            <person name="Leigh N.D."/>
            <person name="Simon A."/>
            <person name="Yun M.H."/>
        </authorList>
    </citation>
    <scope>NUCLEOTIDE SEQUENCE</scope>
    <source>
        <strain evidence="10">20211129_DDA</strain>
        <tissue evidence="10">Liver</tissue>
    </source>
</reference>
<dbReference type="SMART" id="SM01361">
    <property type="entry name" value="A2M_recep"/>
    <property type="match status" value="1"/>
</dbReference>
<dbReference type="InterPro" id="IPR041555">
    <property type="entry name" value="MG3"/>
</dbReference>
<dbReference type="SUPFAM" id="SSF81296">
    <property type="entry name" value="E set domains"/>
    <property type="match status" value="1"/>
</dbReference>
<dbReference type="Pfam" id="PF00207">
    <property type="entry name" value="A2M"/>
    <property type="match status" value="1"/>
</dbReference>
<evidence type="ECO:0008006" key="12">
    <source>
        <dbReference type="Google" id="ProtNLM"/>
    </source>
</evidence>
<dbReference type="InterPro" id="IPR050473">
    <property type="entry name" value="A2M/Complement_sys"/>
</dbReference>
<dbReference type="SUPFAM" id="SSF48239">
    <property type="entry name" value="Terpenoid cyclases/Protein prenyltransferases"/>
    <property type="match status" value="1"/>
</dbReference>
<dbReference type="InterPro" id="IPR036595">
    <property type="entry name" value="A-macroglobulin_rcpt-bd_sf"/>
</dbReference>
<evidence type="ECO:0000256" key="6">
    <source>
        <dbReference type="SAM" id="SignalP"/>
    </source>
</evidence>
<dbReference type="Proteomes" id="UP001066276">
    <property type="component" value="Chromosome 7"/>
</dbReference>
<evidence type="ECO:0000259" key="8">
    <source>
        <dbReference type="SMART" id="SM01360"/>
    </source>
</evidence>
<dbReference type="Pfam" id="PF07703">
    <property type="entry name" value="A2M_BRD"/>
    <property type="match status" value="1"/>
</dbReference>
<dbReference type="Gene3D" id="2.60.40.1940">
    <property type="match status" value="1"/>
</dbReference>
<dbReference type="InterPro" id="IPR008930">
    <property type="entry name" value="Terpenoid_cyclase/PrenylTrfase"/>
</dbReference>
<dbReference type="Pfam" id="PF07677">
    <property type="entry name" value="A2M_recep"/>
    <property type="match status" value="1"/>
</dbReference>
<comment type="similarity">
    <text evidence="1">Belongs to the protease inhibitor I39 (alpha-2-macroglobulin) family.</text>
</comment>
<dbReference type="Gene3D" id="2.60.120.1540">
    <property type="match status" value="1"/>
</dbReference>
<dbReference type="Pfam" id="PF17791">
    <property type="entry name" value="MG3"/>
    <property type="match status" value="1"/>
</dbReference>
<feature type="domain" description="Alpha-macroglobulin receptor-binding" evidence="9">
    <location>
        <begin position="1360"/>
        <end position="1448"/>
    </location>
</feature>
<dbReference type="SMART" id="SM01360">
    <property type="entry name" value="A2M"/>
    <property type="match status" value="1"/>
</dbReference>
<dbReference type="EMBL" id="JANPWB010000011">
    <property type="protein sequence ID" value="KAJ1122199.1"/>
    <property type="molecule type" value="Genomic_DNA"/>
</dbReference>
<keyword evidence="4" id="KW-1015">Disulfide bond</keyword>